<protein>
    <recommendedName>
        <fullName evidence="4">SBP-type domain-containing protein</fullName>
    </recommendedName>
</protein>
<dbReference type="Pfam" id="PF03110">
    <property type="entry name" value="SBP"/>
    <property type="match status" value="1"/>
</dbReference>
<dbReference type="GO" id="GO:0008270">
    <property type="term" value="F:zinc ion binding"/>
    <property type="evidence" value="ECO:0007669"/>
    <property type="project" value="UniProtKB-KW"/>
</dbReference>
<dbReference type="Proteomes" id="UP000008141">
    <property type="component" value="Unassembled WGS sequence"/>
</dbReference>
<evidence type="ECO:0000313" key="6">
    <source>
        <dbReference type="Proteomes" id="UP000008141"/>
    </source>
</evidence>
<dbReference type="GO" id="GO:0003677">
    <property type="term" value="F:DNA binding"/>
    <property type="evidence" value="ECO:0007669"/>
    <property type="project" value="InterPro"/>
</dbReference>
<keyword evidence="6" id="KW-1185">Reference proteome</keyword>
<dbReference type="Gene3D" id="4.10.1100.10">
    <property type="entry name" value="Transcription factor, SBP-box domain"/>
    <property type="match status" value="1"/>
</dbReference>
<name>E1ZEB8_CHLVA</name>
<feature type="non-terminal residue" evidence="5">
    <location>
        <position position="77"/>
    </location>
</feature>
<dbReference type="InterPro" id="IPR036893">
    <property type="entry name" value="SBP_sf"/>
</dbReference>
<organism evidence="6">
    <name type="scientific">Chlorella variabilis</name>
    <name type="common">Green alga</name>
    <dbReference type="NCBI Taxonomy" id="554065"/>
    <lineage>
        <taxon>Eukaryota</taxon>
        <taxon>Viridiplantae</taxon>
        <taxon>Chlorophyta</taxon>
        <taxon>core chlorophytes</taxon>
        <taxon>Trebouxiophyceae</taxon>
        <taxon>Chlorellales</taxon>
        <taxon>Chlorellaceae</taxon>
        <taxon>Chlorella clade</taxon>
        <taxon>Chlorella</taxon>
    </lineage>
</organism>
<dbReference type="OMA" id="LAGHNEC"/>
<dbReference type="STRING" id="554065.E1ZEB8"/>
<evidence type="ECO:0000313" key="5">
    <source>
        <dbReference type="EMBL" id="EFN55843.1"/>
    </source>
</evidence>
<evidence type="ECO:0000256" key="1">
    <source>
        <dbReference type="ARBA" id="ARBA00022723"/>
    </source>
</evidence>
<dbReference type="PANTHER" id="PTHR31251:SF169">
    <property type="entry name" value="SQUAMOSA PROMOTER-BINDING-LIKE PROTEIN 8"/>
    <property type="match status" value="1"/>
</dbReference>
<gene>
    <name evidence="5" type="ORF">CHLNCDRAFT_17840</name>
</gene>
<evidence type="ECO:0000256" key="2">
    <source>
        <dbReference type="ARBA" id="ARBA00022771"/>
    </source>
</evidence>
<feature type="domain" description="SBP-type" evidence="4">
    <location>
        <begin position="1"/>
        <end position="77"/>
    </location>
</feature>
<sequence length="77" mass="8726">GECQADGCRADLSALPRYNVRNHICLEHKAAEAFLKQGAEVRFCQRCGVAHPLGEYDGLKRSCRRMLALHNSRRRKS</sequence>
<dbReference type="InterPro" id="IPR044817">
    <property type="entry name" value="SBP-like"/>
</dbReference>
<keyword evidence="1" id="KW-0479">Metal-binding</keyword>
<dbReference type="InParanoid" id="E1ZEB8"/>
<dbReference type="GO" id="GO:0005634">
    <property type="term" value="C:nucleus"/>
    <property type="evidence" value="ECO:0007669"/>
    <property type="project" value="InterPro"/>
</dbReference>
<dbReference type="OrthoDB" id="549553at2759"/>
<dbReference type="AlphaFoldDB" id="E1ZEB8"/>
<dbReference type="PROSITE" id="PS51141">
    <property type="entry name" value="ZF_SBP"/>
    <property type="match status" value="1"/>
</dbReference>
<dbReference type="PANTHER" id="PTHR31251">
    <property type="entry name" value="SQUAMOSA PROMOTER-BINDING-LIKE PROTEIN 4"/>
    <property type="match status" value="1"/>
</dbReference>
<evidence type="ECO:0000256" key="3">
    <source>
        <dbReference type="ARBA" id="ARBA00022833"/>
    </source>
</evidence>
<reference evidence="5 6" key="1">
    <citation type="journal article" date="2010" name="Plant Cell">
        <title>The Chlorella variabilis NC64A genome reveals adaptation to photosymbiosis, coevolution with viruses, and cryptic sex.</title>
        <authorList>
            <person name="Blanc G."/>
            <person name="Duncan G."/>
            <person name="Agarkova I."/>
            <person name="Borodovsky M."/>
            <person name="Gurnon J."/>
            <person name="Kuo A."/>
            <person name="Lindquist E."/>
            <person name="Lucas S."/>
            <person name="Pangilinan J."/>
            <person name="Polle J."/>
            <person name="Salamov A."/>
            <person name="Terry A."/>
            <person name="Yamada T."/>
            <person name="Dunigan D.D."/>
            <person name="Grigoriev I.V."/>
            <person name="Claverie J.M."/>
            <person name="Van Etten J.L."/>
        </authorList>
    </citation>
    <scope>NUCLEOTIDE SEQUENCE [LARGE SCALE GENOMIC DNA]</scope>
    <source>
        <strain evidence="5 6">NC64A</strain>
    </source>
</reference>
<evidence type="ECO:0000259" key="4">
    <source>
        <dbReference type="PROSITE" id="PS51141"/>
    </source>
</evidence>
<dbReference type="RefSeq" id="XP_005847945.1">
    <property type="nucleotide sequence ID" value="XM_005847883.1"/>
</dbReference>
<dbReference type="InterPro" id="IPR004333">
    <property type="entry name" value="SBP_dom"/>
</dbReference>
<accession>E1ZEB8</accession>
<dbReference type="GeneID" id="17355393"/>
<feature type="non-terminal residue" evidence="5">
    <location>
        <position position="1"/>
    </location>
</feature>
<dbReference type="EMBL" id="GL433843">
    <property type="protein sequence ID" value="EFN55843.1"/>
    <property type="molecule type" value="Genomic_DNA"/>
</dbReference>
<keyword evidence="2" id="KW-0863">Zinc-finger</keyword>
<dbReference type="KEGG" id="cvr:CHLNCDRAFT_17840"/>
<keyword evidence="3" id="KW-0862">Zinc</keyword>
<dbReference type="SUPFAM" id="SSF103612">
    <property type="entry name" value="SBT domain"/>
    <property type="match status" value="1"/>
</dbReference>
<proteinExistence type="predicted"/>